<dbReference type="EMBL" id="MUGW01000061">
    <property type="protein sequence ID" value="OXA84484.1"/>
    <property type="molecule type" value="Genomic_DNA"/>
</dbReference>
<sequence>MQSQVGIGIPNPDASAVLELASKHKGFLPPRLTTTERDAISNPAEGLTIYNITKNCLEWHI</sequence>
<comment type="caution">
    <text evidence="1">The sequence shown here is derived from an EMBL/GenBank/DDBJ whole genome shotgun (WGS) entry which is preliminary data.</text>
</comment>
<evidence type="ECO:0000313" key="1">
    <source>
        <dbReference type="EMBL" id="OXA84484.1"/>
    </source>
</evidence>
<name>A0A226GS27_9FLAO</name>
<gene>
    <name evidence="1" type="ORF">B0A66_20990</name>
</gene>
<organism evidence="1 2">
    <name type="scientific">Flavobacterium hercynium</name>
    <dbReference type="NCBI Taxonomy" id="387094"/>
    <lineage>
        <taxon>Bacteria</taxon>
        <taxon>Pseudomonadati</taxon>
        <taxon>Bacteroidota</taxon>
        <taxon>Flavobacteriia</taxon>
        <taxon>Flavobacteriales</taxon>
        <taxon>Flavobacteriaceae</taxon>
        <taxon>Flavobacterium</taxon>
    </lineage>
</organism>
<reference evidence="1 2" key="1">
    <citation type="submission" date="2016-11" db="EMBL/GenBank/DDBJ databases">
        <title>Whole genomes of Flavobacteriaceae.</title>
        <authorList>
            <person name="Stine C."/>
            <person name="Li C."/>
            <person name="Tadesse D."/>
        </authorList>
    </citation>
    <scope>NUCLEOTIDE SEQUENCE [LARGE SCALE GENOMIC DNA]</scope>
    <source>
        <strain evidence="1 2">DSM 18292</strain>
    </source>
</reference>
<proteinExistence type="predicted"/>
<evidence type="ECO:0000313" key="2">
    <source>
        <dbReference type="Proteomes" id="UP000198345"/>
    </source>
</evidence>
<keyword evidence="2" id="KW-1185">Reference proteome</keyword>
<dbReference type="AlphaFoldDB" id="A0A226GS27"/>
<accession>A0A226GS27</accession>
<protein>
    <submittedName>
        <fullName evidence="1">Uncharacterized protein</fullName>
    </submittedName>
</protein>
<dbReference type="Proteomes" id="UP000198345">
    <property type="component" value="Unassembled WGS sequence"/>
</dbReference>
<feature type="non-terminal residue" evidence="1">
    <location>
        <position position="61"/>
    </location>
</feature>